<sequence length="219" mass="23435">MGKTDLTLYFIMGSMNAEKPLSVLEDALKGGVTCFQFREKGPRALVGMEKRAFAESCQRLCRQFGVPFIVNDDVDLALEMDADGVHVGQDDAEARFAREKIGADKIVGVSVHTVEEARRAMMDGADYVGMGPVYQTSSKDDAKPVAGTTMITVVGKLFPDLPIVGIGGITAENADAVFEAGASGLSVISAIATAMDPELAARRLRKAALRSMYGRRAVR</sequence>
<accession>A0A511ZAY9</accession>
<feature type="binding site" evidence="9">
    <location>
        <begin position="136"/>
        <end position="138"/>
    </location>
    <ligand>
        <name>2-[(2R,5Z)-2-carboxy-4-methylthiazol-5(2H)-ylidene]ethyl phosphate</name>
        <dbReference type="ChEBI" id="CHEBI:62899"/>
    </ligand>
</feature>
<comment type="similarity">
    <text evidence="9 10">Belongs to the thiamine-phosphate synthase family.</text>
</comment>
<feature type="binding site" evidence="9">
    <location>
        <begin position="36"/>
        <end position="40"/>
    </location>
    <ligand>
        <name>4-amino-2-methyl-5-(diphosphooxymethyl)pyrimidine</name>
        <dbReference type="ChEBI" id="CHEBI:57841"/>
    </ligand>
</feature>
<feature type="binding site" evidence="9">
    <location>
        <position position="71"/>
    </location>
    <ligand>
        <name>4-amino-2-methyl-5-(diphosphooxymethyl)pyrimidine</name>
        <dbReference type="ChEBI" id="CHEBI:57841"/>
    </ligand>
</feature>
<comment type="catalytic activity">
    <reaction evidence="8 9 10">
        <text>2-[(2R,5Z)-2-carboxy-4-methylthiazol-5(2H)-ylidene]ethyl phosphate + 4-amino-2-methyl-5-(diphosphooxymethyl)pyrimidine + 2 H(+) = thiamine phosphate + CO2 + diphosphate</text>
        <dbReference type="Rhea" id="RHEA:47844"/>
        <dbReference type="ChEBI" id="CHEBI:15378"/>
        <dbReference type="ChEBI" id="CHEBI:16526"/>
        <dbReference type="ChEBI" id="CHEBI:33019"/>
        <dbReference type="ChEBI" id="CHEBI:37575"/>
        <dbReference type="ChEBI" id="CHEBI:57841"/>
        <dbReference type="ChEBI" id="CHEBI:62899"/>
        <dbReference type="EC" id="2.5.1.3"/>
    </reaction>
</comment>
<gene>
    <name evidence="13" type="primary">thiE_2</name>
    <name evidence="9" type="synonym">thiE</name>
    <name evidence="13" type="ORF">SLU01_29280</name>
</gene>
<comment type="catalytic activity">
    <reaction evidence="6 9 10">
        <text>4-methyl-5-(2-phosphooxyethyl)-thiazole + 4-amino-2-methyl-5-(diphosphooxymethyl)pyrimidine + H(+) = thiamine phosphate + diphosphate</text>
        <dbReference type="Rhea" id="RHEA:22328"/>
        <dbReference type="ChEBI" id="CHEBI:15378"/>
        <dbReference type="ChEBI" id="CHEBI:33019"/>
        <dbReference type="ChEBI" id="CHEBI:37575"/>
        <dbReference type="ChEBI" id="CHEBI:57841"/>
        <dbReference type="ChEBI" id="CHEBI:58296"/>
        <dbReference type="EC" id="2.5.1.3"/>
    </reaction>
</comment>
<dbReference type="InterPro" id="IPR036206">
    <property type="entry name" value="ThiamineP_synth_sf"/>
</dbReference>
<feature type="binding site" evidence="9">
    <location>
        <position position="168"/>
    </location>
    <ligand>
        <name>2-[(2R,5Z)-2-carboxy-4-methylthiazol-5(2H)-ylidene]ethyl phosphate</name>
        <dbReference type="ChEBI" id="CHEBI:62899"/>
    </ligand>
</feature>
<evidence type="ECO:0000256" key="8">
    <source>
        <dbReference type="ARBA" id="ARBA00047883"/>
    </source>
</evidence>
<comment type="pathway">
    <text evidence="1 9 11">Cofactor biosynthesis; thiamine diphosphate biosynthesis; thiamine phosphate from 4-amino-2-methyl-5-diphosphomethylpyrimidine and 4-methyl-5-(2-phosphoethyl)-thiazole: step 1/1.</text>
</comment>
<feature type="binding site" evidence="9">
    <location>
        <position position="110"/>
    </location>
    <ligand>
        <name>4-amino-2-methyl-5-(diphosphooxymethyl)pyrimidine</name>
        <dbReference type="ChEBI" id="CHEBI:57841"/>
    </ligand>
</feature>
<dbReference type="AlphaFoldDB" id="A0A511ZAY9"/>
<feature type="binding site" evidence="9">
    <location>
        <position position="139"/>
    </location>
    <ligand>
        <name>4-amino-2-methyl-5-(diphosphooxymethyl)pyrimidine</name>
        <dbReference type="ChEBI" id="CHEBI:57841"/>
    </ligand>
</feature>
<name>A0A511ZAY9_9BACL</name>
<dbReference type="EC" id="2.5.1.3" evidence="9"/>
<proteinExistence type="inferred from homology"/>
<dbReference type="InterPro" id="IPR034291">
    <property type="entry name" value="TMP_synthase"/>
</dbReference>
<dbReference type="InterPro" id="IPR022998">
    <property type="entry name" value="ThiamineP_synth_TenI"/>
</dbReference>
<feature type="domain" description="Thiamine phosphate synthase/TenI" evidence="12">
    <location>
        <begin position="8"/>
        <end position="191"/>
    </location>
</feature>
<dbReference type="PANTHER" id="PTHR20857">
    <property type="entry name" value="THIAMINE-PHOSPHATE PYROPHOSPHORYLASE"/>
    <property type="match status" value="1"/>
</dbReference>
<dbReference type="GO" id="GO:0005737">
    <property type="term" value="C:cytoplasm"/>
    <property type="evidence" value="ECO:0007669"/>
    <property type="project" value="TreeGrafter"/>
</dbReference>
<keyword evidence="14" id="KW-1185">Reference proteome</keyword>
<dbReference type="HAMAP" id="MF_00097">
    <property type="entry name" value="TMP_synthase"/>
    <property type="match status" value="1"/>
</dbReference>
<dbReference type="Pfam" id="PF02581">
    <property type="entry name" value="TMP-TENI"/>
    <property type="match status" value="1"/>
</dbReference>
<evidence type="ECO:0000256" key="1">
    <source>
        <dbReference type="ARBA" id="ARBA00005165"/>
    </source>
</evidence>
<comment type="catalytic activity">
    <reaction evidence="7 9 10">
        <text>2-(2-carboxy-4-methylthiazol-5-yl)ethyl phosphate + 4-amino-2-methyl-5-(diphosphooxymethyl)pyrimidine + 2 H(+) = thiamine phosphate + CO2 + diphosphate</text>
        <dbReference type="Rhea" id="RHEA:47848"/>
        <dbReference type="ChEBI" id="CHEBI:15378"/>
        <dbReference type="ChEBI" id="CHEBI:16526"/>
        <dbReference type="ChEBI" id="CHEBI:33019"/>
        <dbReference type="ChEBI" id="CHEBI:37575"/>
        <dbReference type="ChEBI" id="CHEBI:57841"/>
        <dbReference type="ChEBI" id="CHEBI:62890"/>
        <dbReference type="EC" id="2.5.1.3"/>
    </reaction>
</comment>
<evidence type="ECO:0000259" key="12">
    <source>
        <dbReference type="Pfam" id="PF02581"/>
    </source>
</evidence>
<dbReference type="GO" id="GO:0004789">
    <property type="term" value="F:thiamine-phosphate diphosphorylase activity"/>
    <property type="evidence" value="ECO:0007669"/>
    <property type="project" value="UniProtKB-UniRule"/>
</dbReference>
<evidence type="ECO:0000256" key="7">
    <source>
        <dbReference type="ARBA" id="ARBA00047851"/>
    </source>
</evidence>
<comment type="function">
    <text evidence="9">Condenses 4-methyl-5-(beta-hydroxyethyl)thiazole monophosphate (THZ-P) and 2-methyl-4-amino-5-hydroxymethyl pyrimidine pyrophosphate (HMP-PP) to form thiamine monophosphate (TMP).</text>
</comment>
<keyword evidence="4 9" id="KW-0460">Magnesium</keyword>
<dbReference type="FunFam" id="3.20.20.70:FF:000096">
    <property type="entry name" value="Thiamine-phosphate synthase"/>
    <property type="match status" value="1"/>
</dbReference>
<dbReference type="GO" id="GO:0009228">
    <property type="term" value="P:thiamine biosynthetic process"/>
    <property type="evidence" value="ECO:0007669"/>
    <property type="project" value="UniProtKB-KW"/>
</dbReference>
<evidence type="ECO:0000313" key="14">
    <source>
        <dbReference type="Proteomes" id="UP000321901"/>
    </source>
</evidence>
<dbReference type="CDD" id="cd00564">
    <property type="entry name" value="TMP_TenI"/>
    <property type="match status" value="1"/>
</dbReference>
<keyword evidence="2 9" id="KW-0808">Transferase</keyword>
<dbReference type="OrthoDB" id="9812206at2"/>
<evidence type="ECO:0000256" key="11">
    <source>
        <dbReference type="RuleBase" id="RU004253"/>
    </source>
</evidence>
<feature type="binding site" evidence="9">
    <location>
        <position position="91"/>
    </location>
    <ligand>
        <name>Mg(2+)</name>
        <dbReference type="ChEBI" id="CHEBI:18420"/>
    </ligand>
</feature>
<reference evidence="13 14" key="1">
    <citation type="submission" date="2019-07" db="EMBL/GenBank/DDBJ databases">
        <title>Whole genome shotgun sequence of Sporosarcina luteola NBRC 105378.</title>
        <authorList>
            <person name="Hosoyama A."/>
            <person name="Uohara A."/>
            <person name="Ohji S."/>
            <person name="Ichikawa N."/>
        </authorList>
    </citation>
    <scope>NUCLEOTIDE SEQUENCE [LARGE SCALE GENOMIC DNA]</scope>
    <source>
        <strain evidence="13 14">NBRC 105378</strain>
    </source>
</reference>
<dbReference type="SUPFAM" id="SSF51391">
    <property type="entry name" value="Thiamin phosphate synthase"/>
    <property type="match status" value="1"/>
</dbReference>
<comment type="cofactor">
    <cofactor evidence="9">
        <name>Mg(2+)</name>
        <dbReference type="ChEBI" id="CHEBI:18420"/>
    </cofactor>
    <text evidence="9">Binds 1 Mg(2+) ion per subunit.</text>
</comment>
<keyword evidence="3 9" id="KW-0479">Metal-binding</keyword>
<dbReference type="Proteomes" id="UP000321901">
    <property type="component" value="Unassembled WGS sequence"/>
</dbReference>
<dbReference type="PANTHER" id="PTHR20857:SF15">
    <property type="entry name" value="THIAMINE-PHOSPHATE SYNTHASE"/>
    <property type="match status" value="1"/>
</dbReference>
<evidence type="ECO:0000256" key="4">
    <source>
        <dbReference type="ARBA" id="ARBA00022842"/>
    </source>
</evidence>
<protein>
    <recommendedName>
        <fullName evidence="9">Thiamine-phosphate synthase</fullName>
        <shortName evidence="9">TP synthase</shortName>
        <shortName evidence="9">TPS</shortName>
        <ecNumber evidence="9">2.5.1.3</ecNumber>
    </recommendedName>
    <alternativeName>
        <fullName evidence="9">Thiamine-phosphate pyrophosphorylase</fullName>
        <shortName evidence="9">TMP pyrophosphorylase</shortName>
        <shortName evidence="9">TMP-PPase</shortName>
    </alternativeName>
</protein>
<feature type="binding site" evidence="9">
    <location>
        <begin position="188"/>
        <end position="189"/>
    </location>
    <ligand>
        <name>2-[(2R,5Z)-2-carboxy-4-methylthiazol-5(2H)-ylidene]ethyl phosphate</name>
        <dbReference type="ChEBI" id="CHEBI:62899"/>
    </ligand>
</feature>
<keyword evidence="5 9" id="KW-0784">Thiamine biosynthesis</keyword>
<evidence type="ECO:0000256" key="2">
    <source>
        <dbReference type="ARBA" id="ARBA00022679"/>
    </source>
</evidence>
<organism evidence="13 14">
    <name type="scientific">Sporosarcina luteola</name>
    <dbReference type="NCBI Taxonomy" id="582850"/>
    <lineage>
        <taxon>Bacteria</taxon>
        <taxon>Bacillati</taxon>
        <taxon>Bacillota</taxon>
        <taxon>Bacilli</taxon>
        <taxon>Bacillales</taxon>
        <taxon>Caryophanaceae</taxon>
        <taxon>Sporosarcina</taxon>
    </lineage>
</organism>
<evidence type="ECO:0000256" key="3">
    <source>
        <dbReference type="ARBA" id="ARBA00022723"/>
    </source>
</evidence>
<dbReference type="UniPathway" id="UPA00060">
    <property type="reaction ID" value="UER00141"/>
</dbReference>
<evidence type="ECO:0000256" key="6">
    <source>
        <dbReference type="ARBA" id="ARBA00047334"/>
    </source>
</evidence>
<dbReference type="GO" id="GO:0000287">
    <property type="term" value="F:magnesium ion binding"/>
    <property type="evidence" value="ECO:0007669"/>
    <property type="project" value="UniProtKB-UniRule"/>
</dbReference>
<evidence type="ECO:0000256" key="9">
    <source>
        <dbReference type="HAMAP-Rule" id="MF_00097"/>
    </source>
</evidence>
<dbReference type="GO" id="GO:0009229">
    <property type="term" value="P:thiamine diphosphate biosynthetic process"/>
    <property type="evidence" value="ECO:0007669"/>
    <property type="project" value="UniProtKB-UniRule"/>
</dbReference>
<evidence type="ECO:0000256" key="5">
    <source>
        <dbReference type="ARBA" id="ARBA00022977"/>
    </source>
</evidence>
<dbReference type="NCBIfam" id="TIGR00693">
    <property type="entry name" value="thiE"/>
    <property type="match status" value="1"/>
</dbReference>
<evidence type="ECO:0000313" key="13">
    <source>
        <dbReference type="EMBL" id="GEN84616.1"/>
    </source>
</evidence>
<dbReference type="EMBL" id="BJYL01000041">
    <property type="protein sequence ID" value="GEN84616.1"/>
    <property type="molecule type" value="Genomic_DNA"/>
</dbReference>
<feature type="binding site" evidence="9">
    <location>
        <position position="72"/>
    </location>
    <ligand>
        <name>Mg(2+)</name>
        <dbReference type="ChEBI" id="CHEBI:18420"/>
    </ligand>
</feature>
<comment type="caution">
    <text evidence="13">The sequence shown here is derived from an EMBL/GenBank/DDBJ whole genome shotgun (WGS) entry which is preliminary data.</text>
</comment>
<dbReference type="Gene3D" id="3.20.20.70">
    <property type="entry name" value="Aldolase class I"/>
    <property type="match status" value="1"/>
</dbReference>
<dbReference type="InterPro" id="IPR013785">
    <property type="entry name" value="Aldolase_TIM"/>
</dbReference>
<evidence type="ECO:0000256" key="10">
    <source>
        <dbReference type="RuleBase" id="RU003826"/>
    </source>
</evidence>